<dbReference type="AlphaFoldDB" id="A0A1E3VTE9"/>
<evidence type="ECO:0008006" key="3">
    <source>
        <dbReference type="Google" id="ProtNLM"/>
    </source>
</evidence>
<accession>A0A1E3VTE9</accession>
<name>A0A1E3VTE9_9HYPH</name>
<dbReference type="RefSeq" id="WP_069625070.1">
    <property type="nucleotide sequence ID" value="NZ_LPWD01000455.1"/>
</dbReference>
<reference evidence="1 2" key="1">
    <citation type="journal article" date="2016" name="Environ. Microbiol.">
        <title>New Methyloceanibacter diversity from North Sea sediments includes methanotroph containing solely the soluble methane monooxygenase.</title>
        <authorList>
            <person name="Vekeman B."/>
            <person name="Kerckhof F.M."/>
            <person name="Cremers G."/>
            <person name="de Vos P."/>
            <person name="Vandamme P."/>
            <person name="Boon N."/>
            <person name="Op den Camp H.J."/>
            <person name="Heylen K."/>
        </authorList>
    </citation>
    <scope>NUCLEOTIDE SEQUENCE [LARGE SCALE GENOMIC DNA]</scope>
    <source>
        <strain evidence="1 2">R-67177</strain>
    </source>
</reference>
<dbReference type="EMBL" id="LPWD01000455">
    <property type="protein sequence ID" value="ODR96803.1"/>
    <property type="molecule type" value="Genomic_DNA"/>
</dbReference>
<sequence length="249" mass="28048">MDAAAYRDYQRESESWLKKGRRNLLSSMVRQSGGGRKDLKLLEVGAGVGQNVPALLEFGQVDVVEISDVGLEALRKIGGIRHVMGDPIPFDLKETYDVIVAMDVVEHIEDDREALNWMAQHLKPGGFLFATVPAYQWLFSEHDVALHHFRRYTARQLKRAFPPSVEVVRCGYFNSVLFPVAASVRLSKKVVRRSSKERPARKQSGLMPRPVNALFQSVLDSEVWAIRKGLDLPFGLSVYCLAKRPPGQF</sequence>
<organism evidence="1 2">
    <name type="scientific">Methyloceanibacter marginalis</name>
    <dbReference type="NCBI Taxonomy" id="1774971"/>
    <lineage>
        <taxon>Bacteria</taxon>
        <taxon>Pseudomonadati</taxon>
        <taxon>Pseudomonadota</taxon>
        <taxon>Alphaproteobacteria</taxon>
        <taxon>Hyphomicrobiales</taxon>
        <taxon>Hyphomicrobiaceae</taxon>
        <taxon>Methyloceanibacter</taxon>
    </lineage>
</organism>
<protein>
    <recommendedName>
        <fullName evidence="3">Methyltransferase</fullName>
    </recommendedName>
</protein>
<dbReference type="SUPFAM" id="SSF53335">
    <property type="entry name" value="S-adenosyl-L-methionine-dependent methyltransferases"/>
    <property type="match status" value="1"/>
</dbReference>
<dbReference type="Pfam" id="PF13489">
    <property type="entry name" value="Methyltransf_23"/>
    <property type="match status" value="1"/>
</dbReference>
<dbReference type="Proteomes" id="UP000095042">
    <property type="component" value="Unassembled WGS sequence"/>
</dbReference>
<dbReference type="Gene3D" id="3.40.50.150">
    <property type="entry name" value="Vaccinia Virus protein VP39"/>
    <property type="match status" value="1"/>
</dbReference>
<dbReference type="OrthoDB" id="9810247at2"/>
<comment type="caution">
    <text evidence="1">The sequence shown here is derived from an EMBL/GenBank/DDBJ whole genome shotgun (WGS) entry which is preliminary data.</text>
</comment>
<dbReference type="CDD" id="cd02440">
    <property type="entry name" value="AdoMet_MTases"/>
    <property type="match status" value="1"/>
</dbReference>
<proteinExistence type="predicted"/>
<keyword evidence="2" id="KW-1185">Reference proteome</keyword>
<gene>
    <name evidence="1" type="ORF">AUC71_04360</name>
</gene>
<evidence type="ECO:0000313" key="2">
    <source>
        <dbReference type="Proteomes" id="UP000095042"/>
    </source>
</evidence>
<evidence type="ECO:0000313" key="1">
    <source>
        <dbReference type="EMBL" id="ODR96803.1"/>
    </source>
</evidence>
<dbReference type="InterPro" id="IPR029063">
    <property type="entry name" value="SAM-dependent_MTases_sf"/>
</dbReference>